<sequence length="185" mass="20075">MSAAFCTAWINEVTLALPVDWTREVPTENVDGDTVYLSTSWSSPYSTVTLTATVSSTGQTSADIGCSRWSLEAENLTPTALAAVIDAVTKYGAQPDLPDLSAAFVGVSLTYHEWLNTGYQRHPIEMRRWTSPDGYRTFDFLRRDSASSSVFVVHRISTGRPEIEASITADGATPACVLLSLAMSE</sequence>
<protein>
    <submittedName>
        <fullName evidence="1">Uncharacterized protein</fullName>
    </submittedName>
</protein>
<keyword evidence="2" id="KW-1185">Reference proteome</keyword>
<comment type="caution">
    <text evidence="1">The sequence shown here is derived from an EMBL/GenBank/DDBJ whole genome shotgun (WGS) entry which is preliminary data.</text>
</comment>
<accession>A0ABN2SPN6</accession>
<evidence type="ECO:0000313" key="1">
    <source>
        <dbReference type="EMBL" id="GAA1990394.1"/>
    </source>
</evidence>
<dbReference type="EMBL" id="BAAAQM010000043">
    <property type="protein sequence ID" value="GAA1990394.1"/>
    <property type="molecule type" value="Genomic_DNA"/>
</dbReference>
<organism evidence="1 2">
    <name type="scientific">Catenulispora subtropica</name>
    <dbReference type="NCBI Taxonomy" id="450798"/>
    <lineage>
        <taxon>Bacteria</taxon>
        <taxon>Bacillati</taxon>
        <taxon>Actinomycetota</taxon>
        <taxon>Actinomycetes</taxon>
        <taxon>Catenulisporales</taxon>
        <taxon>Catenulisporaceae</taxon>
        <taxon>Catenulispora</taxon>
    </lineage>
</organism>
<reference evidence="1 2" key="1">
    <citation type="journal article" date="2019" name="Int. J. Syst. Evol. Microbiol.">
        <title>The Global Catalogue of Microorganisms (GCM) 10K type strain sequencing project: providing services to taxonomists for standard genome sequencing and annotation.</title>
        <authorList>
            <consortium name="The Broad Institute Genomics Platform"/>
            <consortium name="The Broad Institute Genome Sequencing Center for Infectious Disease"/>
            <person name="Wu L."/>
            <person name="Ma J."/>
        </authorList>
    </citation>
    <scope>NUCLEOTIDE SEQUENCE [LARGE SCALE GENOMIC DNA]</scope>
    <source>
        <strain evidence="1 2">JCM 16013</strain>
    </source>
</reference>
<dbReference type="RefSeq" id="WP_344660696.1">
    <property type="nucleotide sequence ID" value="NZ_BAAAQM010000043.1"/>
</dbReference>
<proteinExistence type="predicted"/>
<dbReference type="Proteomes" id="UP001499854">
    <property type="component" value="Unassembled WGS sequence"/>
</dbReference>
<name>A0ABN2SPN6_9ACTN</name>
<gene>
    <name evidence="1" type="ORF">GCM10009838_61970</name>
</gene>
<evidence type="ECO:0000313" key="2">
    <source>
        <dbReference type="Proteomes" id="UP001499854"/>
    </source>
</evidence>